<gene>
    <name evidence="2" type="ORF">C477_01045</name>
</gene>
<accession>M0CNZ5</accession>
<keyword evidence="3" id="KW-1185">Reference proteome</keyword>
<comment type="caution">
    <text evidence="2">The sequence shown here is derived from an EMBL/GenBank/DDBJ whole genome shotgun (WGS) entry which is preliminary data.</text>
</comment>
<evidence type="ECO:0000313" key="3">
    <source>
        <dbReference type="Proteomes" id="UP000011657"/>
    </source>
</evidence>
<dbReference type="AlphaFoldDB" id="M0CNZ5"/>
<keyword evidence="2" id="KW-0255">Endonuclease</keyword>
<keyword evidence="2" id="KW-0378">Hydrolase</keyword>
<dbReference type="SUPFAM" id="SSF50199">
    <property type="entry name" value="Staphylococcal nuclease"/>
    <property type="match status" value="1"/>
</dbReference>
<keyword evidence="2" id="KW-0540">Nuclease</keyword>
<dbReference type="GO" id="GO:0004519">
    <property type="term" value="F:endonuclease activity"/>
    <property type="evidence" value="ECO:0007669"/>
    <property type="project" value="UniProtKB-KW"/>
</dbReference>
<dbReference type="InterPro" id="IPR035437">
    <property type="entry name" value="SNase_OB-fold_sf"/>
</dbReference>
<dbReference type="EMBL" id="AOIS01000006">
    <property type="protein sequence ID" value="ELZ24363.1"/>
    <property type="molecule type" value="Genomic_DNA"/>
</dbReference>
<dbReference type="Gene3D" id="2.40.50.90">
    <property type="match status" value="1"/>
</dbReference>
<reference evidence="2 3" key="1">
    <citation type="journal article" date="2014" name="PLoS Genet.">
        <title>Phylogenetically driven sequencing of extremely halophilic archaea reveals strategies for static and dynamic osmo-response.</title>
        <authorList>
            <person name="Becker E.A."/>
            <person name="Seitzer P.M."/>
            <person name="Tritt A."/>
            <person name="Larsen D."/>
            <person name="Krusor M."/>
            <person name="Yao A.I."/>
            <person name="Wu D."/>
            <person name="Madern D."/>
            <person name="Eisen J.A."/>
            <person name="Darling A.E."/>
            <person name="Facciotti M.T."/>
        </authorList>
    </citation>
    <scope>NUCLEOTIDE SEQUENCE [LARGE SCALE GENOMIC DNA]</scope>
    <source>
        <strain evidence="2 3">JCM 13891</strain>
    </source>
</reference>
<sequence>MTASVGAVTAPSAETTTSISESTTVTVTNVVDGDTIDIEYQNGSTDTVRLLGV</sequence>
<dbReference type="Proteomes" id="UP000011657">
    <property type="component" value="Unassembled WGS sequence"/>
</dbReference>
<protein>
    <submittedName>
        <fullName evidence="2">Endonuclease</fullName>
    </submittedName>
</protein>
<feature type="region of interest" description="Disordered" evidence="1">
    <location>
        <begin position="1"/>
        <end position="22"/>
    </location>
</feature>
<evidence type="ECO:0000256" key="1">
    <source>
        <dbReference type="SAM" id="MobiDB-lite"/>
    </source>
</evidence>
<feature type="non-terminal residue" evidence="2">
    <location>
        <position position="53"/>
    </location>
</feature>
<name>M0CNZ5_9EURY</name>
<evidence type="ECO:0000313" key="2">
    <source>
        <dbReference type="EMBL" id="ELZ24363.1"/>
    </source>
</evidence>
<organism evidence="2 3">
    <name type="scientific">Haloterrigena salina JCM 13891</name>
    <dbReference type="NCBI Taxonomy" id="1227488"/>
    <lineage>
        <taxon>Archaea</taxon>
        <taxon>Methanobacteriati</taxon>
        <taxon>Methanobacteriota</taxon>
        <taxon>Stenosarchaea group</taxon>
        <taxon>Halobacteria</taxon>
        <taxon>Halobacteriales</taxon>
        <taxon>Natrialbaceae</taxon>
        <taxon>Haloterrigena</taxon>
    </lineage>
</organism>
<proteinExistence type="predicted"/>